<keyword evidence="5" id="KW-0813">Transport</keyword>
<dbReference type="Pfam" id="PF00116">
    <property type="entry name" value="COX2"/>
    <property type="match status" value="1"/>
</dbReference>
<sequence>MNGGNRDLALWPIAASAGAHNTDHLVWAFTLVTLMLTVPIFVGFTIFSVIYRDGRPAHREYKEKKGRSEAIELSWMLIPFALTLAFFAWGARMFDIHRHPPANAITISAIGRQWMWKFQHPGGQAEINDLHVPTGQPVRITMISQDVIHALYLPALRIQMETLPGRYTELWFNADKPGTYRLYCSEYCGTDHSKMQGLLYVMKPGDYQAWLAHQGASQTLTAKGRQLFAANGCAGCHENGSTVRAPSLHGLFGQPVPMEAGGTVIADESYLRDKILDPDKNRIAGYKQLMPSFKGVLAEEDVVALVAYLRALGPKEEGASAEDAPDRSTATGDSTP</sequence>
<dbReference type="InterPro" id="IPR008168">
    <property type="entry name" value="Cyt_C_IC"/>
</dbReference>
<evidence type="ECO:0000313" key="24">
    <source>
        <dbReference type="EMBL" id="MCQ8239482.1"/>
    </source>
</evidence>
<dbReference type="InterPro" id="IPR008972">
    <property type="entry name" value="Cupredoxin"/>
</dbReference>
<dbReference type="PANTHER" id="PTHR22888">
    <property type="entry name" value="CYTOCHROME C OXIDASE, SUBUNIT II"/>
    <property type="match status" value="1"/>
</dbReference>
<evidence type="ECO:0000259" key="23">
    <source>
        <dbReference type="PROSITE" id="PS51007"/>
    </source>
</evidence>
<comment type="cofactor">
    <cofactor evidence="1">
        <name>heme c</name>
        <dbReference type="ChEBI" id="CHEBI:61717"/>
    </cofactor>
</comment>
<evidence type="ECO:0000256" key="13">
    <source>
        <dbReference type="ARBA" id="ARBA00023004"/>
    </source>
</evidence>
<evidence type="ECO:0000256" key="15">
    <source>
        <dbReference type="ARBA" id="ARBA00023136"/>
    </source>
</evidence>
<dbReference type="SUPFAM" id="SSF46626">
    <property type="entry name" value="Cytochrome c"/>
    <property type="match status" value="1"/>
</dbReference>
<evidence type="ECO:0000256" key="4">
    <source>
        <dbReference type="ARBA" id="ARBA00012949"/>
    </source>
</evidence>
<dbReference type="InterPro" id="IPR009056">
    <property type="entry name" value="Cyt_c-like_dom"/>
</dbReference>
<evidence type="ECO:0000256" key="21">
    <source>
        <dbReference type="SAM" id="Phobius"/>
    </source>
</evidence>
<evidence type="ECO:0000256" key="12">
    <source>
        <dbReference type="ARBA" id="ARBA00022989"/>
    </source>
</evidence>
<dbReference type="Gene3D" id="1.10.287.90">
    <property type="match status" value="1"/>
</dbReference>
<evidence type="ECO:0000256" key="1">
    <source>
        <dbReference type="ARBA" id="ARBA00001926"/>
    </source>
</evidence>
<evidence type="ECO:0000256" key="5">
    <source>
        <dbReference type="ARBA" id="ARBA00022448"/>
    </source>
</evidence>
<dbReference type="Gene3D" id="2.60.40.420">
    <property type="entry name" value="Cupredoxins - blue copper proteins"/>
    <property type="match status" value="1"/>
</dbReference>
<dbReference type="PANTHER" id="PTHR22888:SF9">
    <property type="entry name" value="CYTOCHROME C OXIDASE SUBUNIT 2"/>
    <property type="match status" value="1"/>
</dbReference>
<dbReference type="Proteomes" id="UP001524547">
    <property type="component" value="Unassembled WGS sequence"/>
</dbReference>
<evidence type="ECO:0000256" key="18">
    <source>
        <dbReference type="ARBA" id="ARBA00047816"/>
    </source>
</evidence>
<feature type="transmembrane region" description="Helical" evidence="21">
    <location>
        <begin position="72"/>
        <end position="91"/>
    </location>
</feature>
<dbReference type="EC" id="7.1.1.9" evidence="4"/>
<keyword evidence="15 21" id="KW-0472">Membrane</keyword>
<organism evidence="24 25">
    <name type="scientific">Rhizosaccharibacter radicis</name>
    <dbReference type="NCBI Taxonomy" id="2782605"/>
    <lineage>
        <taxon>Bacteria</taxon>
        <taxon>Pseudomonadati</taxon>
        <taxon>Pseudomonadota</taxon>
        <taxon>Alphaproteobacteria</taxon>
        <taxon>Acetobacterales</taxon>
        <taxon>Acetobacteraceae</taxon>
        <taxon>Rhizosaccharibacter</taxon>
    </lineage>
</organism>
<dbReference type="Pfam" id="PF00034">
    <property type="entry name" value="Cytochrom_C"/>
    <property type="match status" value="1"/>
</dbReference>
<comment type="caution">
    <text evidence="24">The sequence shown here is derived from an EMBL/GenBank/DDBJ whole genome shotgun (WGS) entry which is preliminary data.</text>
</comment>
<evidence type="ECO:0000259" key="22">
    <source>
        <dbReference type="PROSITE" id="PS50857"/>
    </source>
</evidence>
<keyword evidence="25" id="KW-1185">Reference proteome</keyword>
<evidence type="ECO:0000256" key="16">
    <source>
        <dbReference type="ARBA" id="ARBA00024688"/>
    </source>
</evidence>
<evidence type="ECO:0000256" key="9">
    <source>
        <dbReference type="ARBA" id="ARBA00022723"/>
    </source>
</evidence>
<dbReference type="InterPro" id="IPR014222">
    <property type="entry name" value="Cyt_c_oxidase_su2"/>
</dbReference>
<evidence type="ECO:0000256" key="19">
    <source>
        <dbReference type="PROSITE-ProRule" id="PRU00433"/>
    </source>
</evidence>
<evidence type="ECO:0000256" key="20">
    <source>
        <dbReference type="SAM" id="MobiDB-lite"/>
    </source>
</evidence>
<keyword evidence="12 21" id="KW-1133">Transmembrane helix</keyword>
<dbReference type="PROSITE" id="PS50857">
    <property type="entry name" value="COX2_CUA"/>
    <property type="match status" value="1"/>
</dbReference>
<name>A0ABT1VT13_9PROT</name>
<evidence type="ECO:0000256" key="8">
    <source>
        <dbReference type="ARBA" id="ARBA00022692"/>
    </source>
</evidence>
<keyword evidence="10" id="KW-1278">Translocase</keyword>
<dbReference type="RefSeq" id="WP_422918219.1">
    <property type="nucleotide sequence ID" value="NZ_JAMZEJ010000001.1"/>
</dbReference>
<comment type="subcellular location">
    <subcellularLocation>
        <location evidence="2">Membrane</location>
        <topology evidence="2">Multi-pass membrane protein</topology>
    </subcellularLocation>
</comment>
<evidence type="ECO:0000256" key="6">
    <source>
        <dbReference type="ARBA" id="ARBA00022617"/>
    </source>
</evidence>
<feature type="transmembrane region" description="Helical" evidence="21">
    <location>
        <begin position="25"/>
        <end position="51"/>
    </location>
</feature>
<gene>
    <name evidence="24" type="primary">coxB</name>
    <name evidence="24" type="ORF">NFI88_01330</name>
</gene>
<keyword evidence="13 19" id="KW-0408">Iron</keyword>
<dbReference type="InterPro" id="IPR001505">
    <property type="entry name" value="Copper_CuA"/>
</dbReference>
<comment type="function">
    <text evidence="16">Subunits I and II form the functional core of the enzyme complex. Electrons originating in cytochrome c are transferred via heme a and Cu(A) to the binuclear center formed by heme a3 and Cu(B).</text>
</comment>
<proteinExistence type="inferred from homology"/>
<keyword evidence="7" id="KW-0679">Respiratory chain</keyword>
<keyword evidence="11" id="KW-0249">Electron transport</keyword>
<keyword evidence="8 21" id="KW-0812">Transmembrane</keyword>
<dbReference type="Gene3D" id="1.10.760.10">
    <property type="entry name" value="Cytochrome c-like domain"/>
    <property type="match status" value="1"/>
</dbReference>
<feature type="domain" description="Cytochrome c" evidence="23">
    <location>
        <begin position="219"/>
        <end position="313"/>
    </location>
</feature>
<dbReference type="NCBIfam" id="TIGR02866">
    <property type="entry name" value="CoxB"/>
    <property type="match status" value="1"/>
</dbReference>
<protein>
    <recommendedName>
        <fullName evidence="4">cytochrome-c oxidase</fullName>
        <ecNumber evidence="4">7.1.1.9</ecNumber>
    </recommendedName>
    <alternativeName>
        <fullName evidence="17">Cytochrome aa3 subunit 2</fullName>
    </alternativeName>
</protein>
<evidence type="ECO:0000256" key="2">
    <source>
        <dbReference type="ARBA" id="ARBA00004141"/>
    </source>
</evidence>
<dbReference type="SUPFAM" id="SSF49503">
    <property type="entry name" value="Cupredoxins"/>
    <property type="match status" value="1"/>
</dbReference>
<evidence type="ECO:0000256" key="7">
    <source>
        <dbReference type="ARBA" id="ARBA00022660"/>
    </source>
</evidence>
<evidence type="ECO:0000256" key="11">
    <source>
        <dbReference type="ARBA" id="ARBA00022982"/>
    </source>
</evidence>
<dbReference type="InterPro" id="IPR045187">
    <property type="entry name" value="CcO_II"/>
</dbReference>
<keyword evidence="14" id="KW-0186">Copper</keyword>
<dbReference type="InterPro" id="IPR002429">
    <property type="entry name" value="CcO_II-like_C"/>
</dbReference>
<evidence type="ECO:0000256" key="10">
    <source>
        <dbReference type="ARBA" id="ARBA00022967"/>
    </source>
</evidence>
<comment type="catalytic activity">
    <reaction evidence="18">
        <text>4 Fe(II)-[cytochrome c] + O2 + 8 H(+)(in) = 4 Fe(III)-[cytochrome c] + 2 H2O + 4 H(+)(out)</text>
        <dbReference type="Rhea" id="RHEA:11436"/>
        <dbReference type="Rhea" id="RHEA-COMP:10350"/>
        <dbReference type="Rhea" id="RHEA-COMP:14399"/>
        <dbReference type="ChEBI" id="CHEBI:15377"/>
        <dbReference type="ChEBI" id="CHEBI:15378"/>
        <dbReference type="ChEBI" id="CHEBI:15379"/>
        <dbReference type="ChEBI" id="CHEBI:29033"/>
        <dbReference type="ChEBI" id="CHEBI:29034"/>
        <dbReference type="EC" id="7.1.1.9"/>
    </reaction>
</comment>
<evidence type="ECO:0000313" key="25">
    <source>
        <dbReference type="Proteomes" id="UP001524547"/>
    </source>
</evidence>
<dbReference type="CDD" id="cd13915">
    <property type="entry name" value="CuRO_HCO_II_like_2"/>
    <property type="match status" value="1"/>
</dbReference>
<dbReference type="EMBL" id="JAMZEJ010000001">
    <property type="protein sequence ID" value="MCQ8239482.1"/>
    <property type="molecule type" value="Genomic_DNA"/>
</dbReference>
<dbReference type="InterPro" id="IPR036257">
    <property type="entry name" value="Cyt_c_oxidase_su2_TM_sf"/>
</dbReference>
<keyword evidence="9 19" id="KW-0479">Metal-binding</keyword>
<comment type="similarity">
    <text evidence="3">Belongs to the cytochrome c oxidase subunit 2 family.</text>
</comment>
<reference evidence="24 25" key="1">
    <citation type="submission" date="2022-06" db="EMBL/GenBank/DDBJ databases">
        <title>Rhizosaccharibacter gen. nov. sp. nov. KSS12, endophytic bacteria isolated from sugarcane.</title>
        <authorList>
            <person name="Pitiwittayakul N."/>
        </authorList>
    </citation>
    <scope>NUCLEOTIDE SEQUENCE [LARGE SCALE GENOMIC DNA]</scope>
    <source>
        <strain evidence="24 25">KSS12</strain>
    </source>
</reference>
<keyword evidence="6 19" id="KW-0349">Heme</keyword>
<dbReference type="PRINTS" id="PR00605">
    <property type="entry name" value="CYTCHROMECIC"/>
</dbReference>
<dbReference type="InterPro" id="IPR036909">
    <property type="entry name" value="Cyt_c-like_dom_sf"/>
</dbReference>
<accession>A0ABT1VT13</accession>
<evidence type="ECO:0000256" key="14">
    <source>
        <dbReference type="ARBA" id="ARBA00023008"/>
    </source>
</evidence>
<dbReference type="PROSITE" id="PS00078">
    <property type="entry name" value="COX2"/>
    <property type="match status" value="1"/>
</dbReference>
<evidence type="ECO:0000256" key="3">
    <source>
        <dbReference type="ARBA" id="ARBA00007866"/>
    </source>
</evidence>
<dbReference type="SUPFAM" id="SSF81464">
    <property type="entry name" value="Cytochrome c oxidase subunit II-like, transmembrane region"/>
    <property type="match status" value="1"/>
</dbReference>
<feature type="domain" description="Cytochrome oxidase subunit II copper A binding" evidence="22">
    <location>
        <begin position="102"/>
        <end position="213"/>
    </location>
</feature>
<evidence type="ECO:0000256" key="17">
    <source>
        <dbReference type="ARBA" id="ARBA00031399"/>
    </source>
</evidence>
<dbReference type="PROSITE" id="PS51007">
    <property type="entry name" value="CYTC"/>
    <property type="match status" value="1"/>
</dbReference>
<feature type="region of interest" description="Disordered" evidence="20">
    <location>
        <begin position="315"/>
        <end position="336"/>
    </location>
</feature>